<gene>
    <name evidence="1" type="ORF">OJF2_04100</name>
</gene>
<sequence>MRPIADCPACGRRLPVVRKPSSWRQALWGGWTCPSCGAEVDAWGNKVGQAGAKVAGRPRSWTRDDSTAASHPADLRLDDAALRRFCPELYRPLNRLLEAVGLAYPRRLSIAEHLLHADARAAVVITTRPLRVAAYSDDFDRIAMLAFDEDPWLVEEHRLRPGSRLITVNGYRREGEPDADLFLAKDRAYPWTGFGPLIGDFLSADVDRLHALRAEIAEAEWRRAEQLGRLYLERFPGLARNGRPLECFVPATRNPSS</sequence>
<proteinExistence type="predicted"/>
<organism evidence="1 2">
    <name type="scientific">Aquisphaera giovannonii</name>
    <dbReference type="NCBI Taxonomy" id="406548"/>
    <lineage>
        <taxon>Bacteria</taxon>
        <taxon>Pseudomonadati</taxon>
        <taxon>Planctomycetota</taxon>
        <taxon>Planctomycetia</taxon>
        <taxon>Isosphaerales</taxon>
        <taxon>Isosphaeraceae</taxon>
        <taxon>Aquisphaera</taxon>
    </lineage>
</organism>
<dbReference type="Proteomes" id="UP000324233">
    <property type="component" value="Chromosome"/>
</dbReference>
<dbReference type="EMBL" id="CP042997">
    <property type="protein sequence ID" value="QEH31943.1"/>
    <property type="molecule type" value="Genomic_DNA"/>
</dbReference>
<reference evidence="1 2" key="1">
    <citation type="submission" date="2019-08" db="EMBL/GenBank/DDBJ databases">
        <title>Deep-cultivation of Planctomycetes and their phenomic and genomic characterization uncovers novel biology.</title>
        <authorList>
            <person name="Wiegand S."/>
            <person name="Jogler M."/>
            <person name="Boedeker C."/>
            <person name="Pinto D."/>
            <person name="Vollmers J."/>
            <person name="Rivas-Marin E."/>
            <person name="Kohn T."/>
            <person name="Peeters S.H."/>
            <person name="Heuer A."/>
            <person name="Rast P."/>
            <person name="Oberbeckmann S."/>
            <person name="Bunk B."/>
            <person name="Jeske O."/>
            <person name="Meyerdierks A."/>
            <person name="Storesund J.E."/>
            <person name="Kallscheuer N."/>
            <person name="Luecker S."/>
            <person name="Lage O.M."/>
            <person name="Pohl T."/>
            <person name="Merkel B.J."/>
            <person name="Hornburger P."/>
            <person name="Mueller R.-W."/>
            <person name="Bruemmer F."/>
            <person name="Labrenz M."/>
            <person name="Spormann A.M."/>
            <person name="Op den Camp H."/>
            <person name="Overmann J."/>
            <person name="Amann R."/>
            <person name="Jetten M.S.M."/>
            <person name="Mascher T."/>
            <person name="Medema M.H."/>
            <person name="Devos D.P."/>
            <person name="Kaster A.-K."/>
            <person name="Ovreas L."/>
            <person name="Rohde M."/>
            <person name="Galperin M.Y."/>
            <person name="Jogler C."/>
        </authorList>
    </citation>
    <scope>NUCLEOTIDE SEQUENCE [LARGE SCALE GENOMIC DNA]</scope>
    <source>
        <strain evidence="1 2">OJF2</strain>
    </source>
</reference>
<protein>
    <submittedName>
        <fullName evidence="1">Uncharacterized protein</fullName>
    </submittedName>
</protein>
<dbReference type="OrthoDB" id="292458at2"/>
<evidence type="ECO:0000313" key="2">
    <source>
        <dbReference type="Proteomes" id="UP000324233"/>
    </source>
</evidence>
<dbReference type="KEGG" id="agv:OJF2_04100"/>
<dbReference type="RefSeq" id="WP_148590764.1">
    <property type="nucleotide sequence ID" value="NZ_CP042997.1"/>
</dbReference>
<name>A0A5B9VU88_9BACT</name>
<evidence type="ECO:0000313" key="1">
    <source>
        <dbReference type="EMBL" id="QEH31943.1"/>
    </source>
</evidence>
<keyword evidence="2" id="KW-1185">Reference proteome</keyword>
<accession>A0A5B9VU88</accession>
<dbReference type="AlphaFoldDB" id="A0A5B9VU88"/>